<evidence type="ECO:0000313" key="1">
    <source>
        <dbReference type="EMBL" id="MED6161388.1"/>
    </source>
</evidence>
<evidence type="ECO:0000313" key="2">
    <source>
        <dbReference type="Proteomes" id="UP001341840"/>
    </source>
</evidence>
<reference evidence="1 2" key="1">
    <citation type="journal article" date="2023" name="Plants (Basel)">
        <title>Bridging the Gap: Combining Genomics and Transcriptomics Approaches to Understand Stylosanthes scabra, an Orphan Legume from the Brazilian Caatinga.</title>
        <authorList>
            <person name="Ferreira-Neto J.R.C."/>
            <person name="da Silva M.D."/>
            <person name="Binneck E."/>
            <person name="de Melo N.F."/>
            <person name="da Silva R.H."/>
            <person name="de Melo A.L.T.M."/>
            <person name="Pandolfi V."/>
            <person name="Bustamante F.O."/>
            <person name="Brasileiro-Vidal A.C."/>
            <person name="Benko-Iseppon A.M."/>
        </authorList>
    </citation>
    <scope>NUCLEOTIDE SEQUENCE [LARGE SCALE GENOMIC DNA]</scope>
    <source>
        <tissue evidence="1">Leaves</tissue>
    </source>
</reference>
<proteinExistence type="predicted"/>
<sequence>MESIDSGMESESDGCARRYLGGLGMVLRQVKRMRASNSRRGRLRRQRMVKRGVRTTWTRTMERRRARIGKVPADFERVWERKVR</sequence>
<organism evidence="1 2">
    <name type="scientific">Stylosanthes scabra</name>
    <dbReference type="NCBI Taxonomy" id="79078"/>
    <lineage>
        <taxon>Eukaryota</taxon>
        <taxon>Viridiplantae</taxon>
        <taxon>Streptophyta</taxon>
        <taxon>Embryophyta</taxon>
        <taxon>Tracheophyta</taxon>
        <taxon>Spermatophyta</taxon>
        <taxon>Magnoliopsida</taxon>
        <taxon>eudicotyledons</taxon>
        <taxon>Gunneridae</taxon>
        <taxon>Pentapetalae</taxon>
        <taxon>rosids</taxon>
        <taxon>fabids</taxon>
        <taxon>Fabales</taxon>
        <taxon>Fabaceae</taxon>
        <taxon>Papilionoideae</taxon>
        <taxon>50 kb inversion clade</taxon>
        <taxon>dalbergioids sensu lato</taxon>
        <taxon>Dalbergieae</taxon>
        <taxon>Pterocarpus clade</taxon>
        <taxon>Stylosanthes</taxon>
    </lineage>
</organism>
<dbReference type="Proteomes" id="UP001341840">
    <property type="component" value="Unassembled WGS sequence"/>
</dbReference>
<protein>
    <submittedName>
        <fullName evidence="1">Uncharacterized protein</fullName>
    </submittedName>
</protein>
<name>A0ABU6UP41_9FABA</name>
<accession>A0ABU6UP41</accession>
<comment type="caution">
    <text evidence="1">The sequence shown here is derived from an EMBL/GenBank/DDBJ whole genome shotgun (WGS) entry which is preliminary data.</text>
</comment>
<gene>
    <name evidence="1" type="ORF">PIB30_060318</name>
</gene>
<keyword evidence="2" id="KW-1185">Reference proteome</keyword>
<dbReference type="EMBL" id="JASCZI010121361">
    <property type="protein sequence ID" value="MED6161388.1"/>
    <property type="molecule type" value="Genomic_DNA"/>
</dbReference>